<keyword evidence="2" id="KW-1133">Transmembrane helix</keyword>
<gene>
    <name evidence="3" type="ORF">VTL71DRAFT_8321</name>
</gene>
<reference evidence="3 4" key="1">
    <citation type="journal article" date="2024" name="Commun. Biol.">
        <title>Comparative genomic analysis of thermophilic fungi reveals convergent evolutionary adaptations and gene losses.</title>
        <authorList>
            <person name="Steindorff A.S."/>
            <person name="Aguilar-Pontes M.V."/>
            <person name="Robinson A.J."/>
            <person name="Andreopoulos B."/>
            <person name="LaButti K."/>
            <person name="Kuo A."/>
            <person name="Mondo S."/>
            <person name="Riley R."/>
            <person name="Otillar R."/>
            <person name="Haridas S."/>
            <person name="Lipzen A."/>
            <person name="Grimwood J."/>
            <person name="Schmutz J."/>
            <person name="Clum A."/>
            <person name="Reid I.D."/>
            <person name="Moisan M.C."/>
            <person name="Butler G."/>
            <person name="Nguyen T.T.M."/>
            <person name="Dewar K."/>
            <person name="Conant G."/>
            <person name="Drula E."/>
            <person name="Henrissat B."/>
            <person name="Hansel C."/>
            <person name="Singer S."/>
            <person name="Hutchinson M.I."/>
            <person name="de Vries R.P."/>
            <person name="Natvig D.O."/>
            <person name="Powell A.J."/>
            <person name="Tsang A."/>
            <person name="Grigoriev I.V."/>
        </authorList>
    </citation>
    <scope>NUCLEOTIDE SEQUENCE [LARGE SCALE GENOMIC DNA]</scope>
    <source>
        <strain evidence="3 4">CBS 494.80</strain>
    </source>
</reference>
<dbReference type="PANTHER" id="PTHR35394:SF5">
    <property type="entry name" value="DUF3176 DOMAIN-CONTAINING PROTEIN"/>
    <property type="match status" value="1"/>
</dbReference>
<protein>
    <submittedName>
        <fullName evidence="3">Uncharacterized protein</fullName>
    </submittedName>
</protein>
<feature type="transmembrane region" description="Helical" evidence="2">
    <location>
        <begin position="136"/>
        <end position="154"/>
    </location>
</feature>
<keyword evidence="2" id="KW-0812">Transmembrane</keyword>
<feature type="transmembrane region" description="Helical" evidence="2">
    <location>
        <begin position="106"/>
        <end position="129"/>
    </location>
</feature>
<accession>A0ABR4CYT0</accession>
<keyword evidence="4" id="KW-1185">Reference proteome</keyword>
<feature type="region of interest" description="Disordered" evidence="1">
    <location>
        <begin position="67"/>
        <end position="87"/>
    </location>
</feature>
<dbReference type="PANTHER" id="PTHR35394">
    <property type="entry name" value="DUF3176 DOMAIN-CONTAINING PROTEIN"/>
    <property type="match status" value="1"/>
</dbReference>
<evidence type="ECO:0000256" key="2">
    <source>
        <dbReference type="SAM" id="Phobius"/>
    </source>
</evidence>
<dbReference type="Pfam" id="PF11374">
    <property type="entry name" value="DUF3176"/>
    <property type="match status" value="1"/>
</dbReference>
<feature type="transmembrane region" description="Helical" evidence="2">
    <location>
        <begin position="529"/>
        <end position="552"/>
    </location>
</feature>
<proteinExistence type="predicted"/>
<sequence length="618" mass="67632">MASNYEHLPIDLGENISTAIYPLVDLSTCHRSFQDQSRGFDWPTPQSERLSQPLATPAAYLLPTNRQLSEEQRSRPANSIARKPVPERMEDRDPLASGFWATLNGWWWWEIASISLSLASLVAVVVLLAKTHDRPLSSWNFPIALNAIISIFLYDIEGQPDLFGRCLYQSNKVASRGPLGAVKLLFTACKGRSWPSGAAAMGSVITIAAVALDPFAQQIISFPLKETSLDLGSSSINITNIYDSGNPGGITDSMSKNVAVTMQGAIMNGMYSLDSPVKFDCETSNCTWPTFYTLGVCSSCTDVTSLANVSCEHDAGRKTCIYKLPKYFELWASSWSSSGGGGQTSINSTGTNYADRLDGTSPLAYIGLVKISKGGLGDELLTSGTLENPTAFECAFKWCVKAYHNVSASKGIIDTANVEEFDLSFASQILHVDGKDYRTLTLFGTAPDVREKNFTINNNDHETMSEFLATFFTTSDQEMAARALFMSDSIPETLSNIATSMTNNIREGVNATHFPGTSTKTETYIQVSWPWMILPSMVVLLGAALLVACVLMSSSNGLSLWKSSSLGLLFCRIEGWELSTVITNSPAILQTKAKRMRGRLEDDKRHIRVSRAQQNCLR</sequence>
<keyword evidence="2" id="KW-0472">Membrane</keyword>
<dbReference type="Proteomes" id="UP001595075">
    <property type="component" value="Unassembled WGS sequence"/>
</dbReference>
<dbReference type="EMBL" id="JAZHXI010000002">
    <property type="protein sequence ID" value="KAL2074543.1"/>
    <property type="molecule type" value="Genomic_DNA"/>
</dbReference>
<organism evidence="3 4">
    <name type="scientific">Oculimacula yallundae</name>
    <dbReference type="NCBI Taxonomy" id="86028"/>
    <lineage>
        <taxon>Eukaryota</taxon>
        <taxon>Fungi</taxon>
        <taxon>Dikarya</taxon>
        <taxon>Ascomycota</taxon>
        <taxon>Pezizomycotina</taxon>
        <taxon>Leotiomycetes</taxon>
        <taxon>Helotiales</taxon>
        <taxon>Ploettnerulaceae</taxon>
        <taxon>Oculimacula</taxon>
    </lineage>
</organism>
<name>A0ABR4CYT0_9HELO</name>
<dbReference type="InterPro" id="IPR021514">
    <property type="entry name" value="DUF3176"/>
</dbReference>
<evidence type="ECO:0000313" key="4">
    <source>
        <dbReference type="Proteomes" id="UP001595075"/>
    </source>
</evidence>
<evidence type="ECO:0000256" key="1">
    <source>
        <dbReference type="SAM" id="MobiDB-lite"/>
    </source>
</evidence>
<evidence type="ECO:0000313" key="3">
    <source>
        <dbReference type="EMBL" id="KAL2074543.1"/>
    </source>
</evidence>
<comment type="caution">
    <text evidence="3">The sequence shown here is derived from an EMBL/GenBank/DDBJ whole genome shotgun (WGS) entry which is preliminary data.</text>
</comment>